<feature type="transmembrane region" description="Helical" evidence="1">
    <location>
        <begin position="40"/>
        <end position="69"/>
    </location>
</feature>
<keyword evidence="1" id="KW-0812">Transmembrane</keyword>
<dbReference type="Proteomes" id="UP001605261">
    <property type="component" value="Unassembled WGS sequence"/>
</dbReference>
<accession>A0ABW7CXV5</accession>
<protein>
    <submittedName>
        <fullName evidence="2">LapA family protein</fullName>
    </submittedName>
</protein>
<dbReference type="RefSeq" id="WP_259208441.1">
    <property type="nucleotide sequence ID" value="NZ_JBHGCJ010000008.1"/>
</dbReference>
<keyword evidence="1" id="KW-0472">Membrane</keyword>
<name>A0ABW7CXV5_9GAMM</name>
<keyword evidence="1" id="KW-1133">Transmembrane helix</keyword>
<sequence>MKVVRLLILLAVLVFGLIVGALNSDPIVISLGFTHINSTTGLAIIIALLSGAIIGGGIVLASLVIPLYAKLRKAQKAGPTVVVAPAPTPSSPFDGR</sequence>
<proteinExistence type="predicted"/>
<evidence type="ECO:0000256" key="1">
    <source>
        <dbReference type="SAM" id="Phobius"/>
    </source>
</evidence>
<evidence type="ECO:0000313" key="2">
    <source>
        <dbReference type="EMBL" id="MFG6109788.1"/>
    </source>
</evidence>
<evidence type="ECO:0000313" key="3">
    <source>
        <dbReference type="Proteomes" id="UP001605261"/>
    </source>
</evidence>
<dbReference type="EMBL" id="JBHGCJ010000008">
    <property type="protein sequence ID" value="MFG6109788.1"/>
    <property type="molecule type" value="Genomic_DNA"/>
</dbReference>
<keyword evidence="3" id="KW-1185">Reference proteome</keyword>
<comment type="caution">
    <text evidence="2">The sequence shown here is derived from an EMBL/GenBank/DDBJ whole genome shotgun (WGS) entry which is preliminary data.</text>
</comment>
<reference evidence="2 3" key="1">
    <citation type="submission" date="2024-09" db="EMBL/GenBank/DDBJ databases">
        <authorList>
            <consortium name="All-Russian atlas of soil microorganisms"/>
            <consortium name="as a basis for the search for new antimicrobial producers and enzymes with unique properties"/>
            <person name="Sokolova E.A."/>
            <person name="Voronina E.N."/>
        </authorList>
    </citation>
    <scope>NUCLEOTIDE SEQUENCE [LARGE SCALE GENOMIC DNA]</scope>
    <source>
        <strain evidence="2 3">AF-22b-331.1</strain>
    </source>
</reference>
<organism evidence="2 3">
    <name type="scientific">Stenotrophomonas nematodicola</name>
    <dbReference type="NCBI Taxonomy" id="2656746"/>
    <lineage>
        <taxon>Bacteria</taxon>
        <taxon>Pseudomonadati</taxon>
        <taxon>Pseudomonadota</taxon>
        <taxon>Gammaproteobacteria</taxon>
        <taxon>Lysobacterales</taxon>
        <taxon>Lysobacteraceae</taxon>
        <taxon>Stenotrophomonas</taxon>
    </lineage>
</organism>
<gene>
    <name evidence="2" type="ORF">ACEU0G_003809</name>
</gene>